<name>A0A4Z2E3W3_9TELE</name>
<gene>
    <name evidence="3" type="ORF">EYF80_066821</name>
</gene>
<feature type="compositionally biased region" description="Low complexity" evidence="1">
    <location>
        <begin position="67"/>
        <end position="88"/>
    </location>
</feature>
<feature type="region of interest" description="Disordered" evidence="1">
    <location>
        <begin position="44"/>
        <end position="88"/>
    </location>
</feature>
<feature type="chain" id="PRO_5021423054" description="Secreted protein" evidence="2">
    <location>
        <begin position="22"/>
        <end position="88"/>
    </location>
</feature>
<keyword evidence="2" id="KW-0732">Signal</keyword>
<proteinExistence type="predicted"/>
<reference evidence="3 4" key="1">
    <citation type="submission" date="2019-03" db="EMBL/GenBank/DDBJ databases">
        <title>First draft genome of Liparis tanakae, snailfish: a comprehensive survey of snailfish specific genes.</title>
        <authorList>
            <person name="Kim W."/>
            <person name="Song I."/>
            <person name="Jeong J.-H."/>
            <person name="Kim D."/>
            <person name="Kim S."/>
            <person name="Ryu S."/>
            <person name="Song J.Y."/>
            <person name="Lee S.K."/>
        </authorList>
    </citation>
    <scope>NUCLEOTIDE SEQUENCE [LARGE SCALE GENOMIC DNA]</scope>
    <source>
        <tissue evidence="3">Muscle</tissue>
    </source>
</reference>
<comment type="caution">
    <text evidence="3">The sequence shown here is derived from an EMBL/GenBank/DDBJ whole genome shotgun (WGS) entry which is preliminary data.</text>
</comment>
<evidence type="ECO:0000313" key="3">
    <source>
        <dbReference type="EMBL" id="TNN23062.1"/>
    </source>
</evidence>
<organism evidence="3 4">
    <name type="scientific">Liparis tanakae</name>
    <name type="common">Tanaka's snailfish</name>
    <dbReference type="NCBI Taxonomy" id="230148"/>
    <lineage>
        <taxon>Eukaryota</taxon>
        <taxon>Metazoa</taxon>
        <taxon>Chordata</taxon>
        <taxon>Craniata</taxon>
        <taxon>Vertebrata</taxon>
        <taxon>Euteleostomi</taxon>
        <taxon>Actinopterygii</taxon>
        <taxon>Neopterygii</taxon>
        <taxon>Teleostei</taxon>
        <taxon>Neoteleostei</taxon>
        <taxon>Acanthomorphata</taxon>
        <taxon>Eupercaria</taxon>
        <taxon>Perciformes</taxon>
        <taxon>Cottioidei</taxon>
        <taxon>Cottales</taxon>
        <taxon>Liparidae</taxon>
        <taxon>Liparis</taxon>
    </lineage>
</organism>
<dbReference type="AlphaFoldDB" id="A0A4Z2E3W3"/>
<feature type="signal peptide" evidence="2">
    <location>
        <begin position="1"/>
        <end position="21"/>
    </location>
</feature>
<evidence type="ECO:0000256" key="2">
    <source>
        <dbReference type="SAM" id="SignalP"/>
    </source>
</evidence>
<keyword evidence="4" id="KW-1185">Reference proteome</keyword>
<evidence type="ECO:0000313" key="4">
    <source>
        <dbReference type="Proteomes" id="UP000314294"/>
    </source>
</evidence>
<accession>A0A4Z2E3W3</accession>
<protein>
    <recommendedName>
        <fullName evidence="5">Secreted protein</fullName>
    </recommendedName>
</protein>
<evidence type="ECO:0000256" key="1">
    <source>
        <dbReference type="SAM" id="MobiDB-lite"/>
    </source>
</evidence>
<dbReference type="Proteomes" id="UP000314294">
    <property type="component" value="Unassembled WGS sequence"/>
</dbReference>
<evidence type="ECO:0008006" key="5">
    <source>
        <dbReference type="Google" id="ProtNLM"/>
    </source>
</evidence>
<dbReference type="EMBL" id="SRLO01019962">
    <property type="protein sequence ID" value="TNN23062.1"/>
    <property type="molecule type" value="Genomic_DNA"/>
</dbReference>
<sequence>MSPPCVSSMCLLTCLLHDVSCLSRRTRPTAGWFWPPKSLRGLKTEEPQKAAWTAAAARRRSPPPPGRRAAASSAGCPDRPSTTTSTDT</sequence>